<protein>
    <recommendedName>
        <fullName evidence="4">YD repeat-containing protein</fullName>
    </recommendedName>
</protein>
<evidence type="ECO:0008006" key="4">
    <source>
        <dbReference type="Google" id="ProtNLM"/>
    </source>
</evidence>
<name>A0A3D6BR45_9FLAO</name>
<gene>
    <name evidence="2" type="ORF">DHV22_09015</name>
</gene>
<comment type="caution">
    <text evidence="2">The sequence shown here is derived from an EMBL/GenBank/DDBJ whole genome shotgun (WGS) entry which is preliminary data.</text>
</comment>
<feature type="signal peptide" evidence="1">
    <location>
        <begin position="1"/>
        <end position="24"/>
    </location>
</feature>
<evidence type="ECO:0000256" key="1">
    <source>
        <dbReference type="SAM" id="SignalP"/>
    </source>
</evidence>
<keyword evidence="1" id="KW-0732">Signal</keyword>
<proteinExistence type="predicted"/>
<dbReference type="Proteomes" id="UP000263268">
    <property type="component" value="Unassembled WGS sequence"/>
</dbReference>
<evidence type="ECO:0000313" key="3">
    <source>
        <dbReference type="Proteomes" id="UP000263268"/>
    </source>
</evidence>
<dbReference type="EMBL" id="DPRK01000139">
    <property type="protein sequence ID" value="HCY81722.1"/>
    <property type="molecule type" value="Genomic_DNA"/>
</dbReference>
<reference evidence="2 3" key="1">
    <citation type="journal article" date="2018" name="Nat. Biotechnol.">
        <title>A standardized bacterial taxonomy based on genome phylogeny substantially revises the tree of life.</title>
        <authorList>
            <person name="Parks D.H."/>
            <person name="Chuvochina M."/>
            <person name="Waite D.W."/>
            <person name="Rinke C."/>
            <person name="Skarshewski A."/>
            <person name="Chaumeil P.A."/>
            <person name="Hugenholtz P."/>
        </authorList>
    </citation>
    <scope>NUCLEOTIDE SEQUENCE [LARGE SCALE GENOMIC DNA]</scope>
    <source>
        <strain evidence="2">UBA10227</strain>
    </source>
</reference>
<accession>A0A3D6BR45</accession>
<evidence type="ECO:0000313" key="2">
    <source>
        <dbReference type="EMBL" id="HCY81722.1"/>
    </source>
</evidence>
<sequence>MIKNNFFYLALLISLIANFSCSHDDDSGEQVIEPPVDNFYIESYHGFYAQYNGSLSTFSNYSNIISFEYDTSNRIIKRNGDMFHLSPNSGGGGYLHDSLYTDLVYTNNKVRLEKKGTPYVENYIPDNETIIELDAHNRIIRKLNFNEHNYLERDTTNYTYSNGKLMSFVKTSNRVSTIGDWSFRYYQESNLYYTNDNLDSIVSIYSSKQSSVSYTIFSKKETQYFSGYDTAENPFRKLQMFEETFNRSLSKNNFTEYRKTSNRYDYPNDNYYATPTLGPTQEIVNQTWNLAYDENGEWIYDLF</sequence>
<feature type="chain" id="PRO_5017562661" description="YD repeat-containing protein" evidence="1">
    <location>
        <begin position="25"/>
        <end position="303"/>
    </location>
</feature>
<dbReference type="AlphaFoldDB" id="A0A3D6BR45"/>
<organism evidence="2 3">
    <name type="scientific">Xanthomarina gelatinilytica</name>
    <dbReference type="NCBI Taxonomy" id="1137281"/>
    <lineage>
        <taxon>Bacteria</taxon>
        <taxon>Pseudomonadati</taxon>
        <taxon>Bacteroidota</taxon>
        <taxon>Flavobacteriia</taxon>
        <taxon>Flavobacteriales</taxon>
        <taxon>Flavobacteriaceae</taxon>
        <taxon>Xanthomarina</taxon>
    </lineage>
</organism>